<dbReference type="EMBL" id="PFQM01000108">
    <property type="protein sequence ID" value="PJC79765.1"/>
    <property type="molecule type" value="Genomic_DNA"/>
</dbReference>
<dbReference type="GO" id="GO:0005737">
    <property type="term" value="C:cytoplasm"/>
    <property type="evidence" value="ECO:0007669"/>
    <property type="project" value="UniProtKB-ARBA"/>
</dbReference>
<dbReference type="Pfam" id="PF00829">
    <property type="entry name" value="Ribosomal_L21p"/>
    <property type="match status" value="1"/>
</dbReference>
<evidence type="ECO:0000256" key="3">
    <source>
        <dbReference type="ARBA" id="ARBA00023274"/>
    </source>
</evidence>
<dbReference type="InterPro" id="IPR036164">
    <property type="entry name" value="bL21-like_sf"/>
</dbReference>
<evidence type="ECO:0000256" key="5">
    <source>
        <dbReference type="RuleBase" id="RU000562"/>
    </source>
</evidence>
<dbReference type="AlphaFoldDB" id="A0A2M8GIZ4"/>
<dbReference type="InterPro" id="IPR028909">
    <property type="entry name" value="bL21-like"/>
</dbReference>
<comment type="caution">
    <text evidence="6">The sequence shown here is derived from an EMBL/GenBank/DDBJ whole genome shotgun (WGS) entry which is preliminary data.</text>
</comment>
<reference evidence="7" key="1">
    <citation type="submission" date="2017-09" db="EMBL/GenBank/DDBJ databases">
        <title>Depth-based differentiation of microbial function through sediment-hosted aquifers and enrichment of novel symbionts in the deep terrestrial subsurface.</title>
        <authorList>
            <person name="Probst A.J."/>
            <person name="Ladd B."/>
            <person name="Jarett J.K."/>
            <person name="Geller-Mcgrath D.E."/>
            <person name="Sieber C.M.K."/>
            <person name="Emerson J.B."/>
            <person name="Anantharaman K."/>
            <person name="Thomas B.C."/>
            <person name="Malmstrom R."/>
            <person name="Stieglmeier M."/>
            <person name="Klingl A."/>
            <person name="Woyke T."/>
            <person name="Ryan C.M."/>
            <person name="Banfield J.F."/>
        </authorList>
    </citation>
    <scope>NUCLEOTIDE SEQUENCE [LARGE SCALE GENOMIC DNA]</scope>
</reference>
<dbReference type="HAMAP" id="MF_01363">
    <property type="entry name" value="Ribosomal_bL21"/>
    <property type="match status" value="1"/>
</dbReference>
<evidence type="ECO:0000313" key="7">
    <source>
        <dbReference type="Proteomes" id="UP000228960"/>
    </source>
</evidence>
<evidence type="ECO:0000256" key="4">
    <source>
        <dbReference type="HAMAP-Rule" id="MF_01363"/>
    </source>
</evidence>
<comment type="similarity">
    <text evidence="1 4 5">Belongs to the bacterial ribosomal protein bL21 family.</text>
</comment>
<accession>A0A2M8GIZ4</accession>
<keyword evidence="4 5" id="KW-0694">RNA-binding</keyword>
<name>A0A2M8GIZ4_9BACT</name>
<comment type="subunit">
    <text evidence="4">Part of the 50S ribosomal subunit. Contacts protein L20.</text>
</comment>
<dbReference type="PANTHER" id="PTHR21349:SF0">
    <property type="entry name" value="LARGE RIBOSOMAL SUBUNIT PROTEIN BL21M"/>
    <property type="match status" value="1"/>
</dbReference>
<sequence length="104" mass="11855">MKYAIIATSGTQYKIEENQIITVDKLEGKKDSTGKIDSVLLIVNDDKIKIGNPTIKDATVEYQIVNQYQGDKVRVSKFKAKSRYRKTMGFRSQLTDIKIIKINL</sequence>
<dbReference type="SUPFAM" id="SSF141091">
    <property type="entry name" value="L21p-like"/>
    <property type="match status" value="1"/>
</dbReference>
<dbReference type="GO" id="GO:0003735">
    <property type="term" value="F:structural constituent of ribosome"/>
    <property type="evidence" value="ECO:0007669"/>
    <property type="project" value="InterPro"/>
</dbReference>
<proteinExistence type="inferred from homology"/>
<dbReference type="InterPro" id="IPR001787">
    <property type="entry name" value="Ribosomal_bL21"/>
</dbReference>
<keyword evidence="2 4" id="KW-0689">Ribosomal protein</keyword>
<dbReference type="NCBIfam" id="TIGR00061">
    <property type="entry name" value="L21"/>
    <property type="match status" value="1"/>
</dbReference>
<evidence type="ECO:0000256" key="1">
    <source>
        <dbReference type="ARBA" id="ARBA00008563"/>
    </source>
</evidence>
<evidence type="ECO:0000313" key="6">
    <source>
        <dbReference type="EMBL" id="PJC79765.1"/>
    </source>
</evidence>
<dbReference type="GO" id="GO:0019843">
    <property type="term" value="F:rRNA binding"/>
    <property type="evidence" value="ECO:0007669"/>
    <property type="project" value="UniProtKB-UniRule"/>
</dbReference>
<organism evidence="6 7">
    <name type="scientific">Candidatus Shapirobacteria bacterium CG_4_8_14_3_um_filter_35_11</name>
    <dbReference type="NCBI Taxonomy" id="1974874"/>
    <lineage>
        <taxon>Bacteria</taxon>
        <taxon>Candidatus Shapironibacteriota</taxon>
    </lineage>
</organism>
<comment type="function">
    <text evidence="4 5">This protein binds to 23S rRNA in the presence of protein L20.</text>
</comment>
<evidence type="ECO:0000256" key="2">
    <source>
        <dbReference type="ARBA" id="ARBA00022980"/>
    </source>
</evidence>
<keyword evidence="3 4" id="KW-0687">Ribonucleoprotein</keyword>
<protein>
    <recommendedName>
        <fullName evidence="4">Large ribosomal subunit protein bL21</fullName>
    </recommendedName>
</protein>
<dbReference type="GO" id="GO:0005840">
    <property type="term" value="C:ribosome"/>
    <property type="evidence" value="ECO:0007669"/>
    <property type="project" value="UniProtKB-KW"/>
</dbReference>
<keyword evidence="4 5" id="KW-0699">rRNA-binding</keyword>
<dbReference type="Proteomes" id="UP000228960">
    <property type="component" value="Unassembled WGS sequence"/>
</dbReference>
<gene>
    <name evidence="4 6" type="primary">rplU</name>
    <name evidence="6" type="ORF">CO009_03500</name>
</gene>
<dbReference type="PANTHER" id="PTHR21349">
    <property type="entry name" value="50S RIBOSOMAL PROTEIN L21"/>
    <property type="match status" value="1"/>
</dbReference>
<dbReference type="GO" id="GO:1990904">
    <property type="term" value="C:ribonucleoprotein complex"/>
    <property type="evidence" value="ECO:0007669"/>
    <property type="project" value="UniProtKB-KW"/>
</dbReference>
<dbReference type="GO" id="GO:0006412">
    <property type="term" value="P:translation"/>
    <property type="evidence" value="ECO:0007669"/>
    <property type="project" value="UniProtKB-UniRule"/>
</dbReference>